<gene>
    <name evidence="3" type="ORF">DES38_10479</name>
</gene>
<feature type="compositionally biased region" description="Acidic residues" evidence="1">
    <location>
        <begin position="73"/>
        <end position="88"/>
    </location>
</feature>
<evidence type="ECO:0008006" key="5">
    <source>
        <dbReference type="Google" id="ProtNLM"/>
    </source>
</evidence>
<organism evidence="3 4">
    <name type="scientific">Streptohalobacillus salinus</name>
    <dbReference type="NCBI Taxonomy" id="621096"/>
    <lineage>
        <taxon>Bacteria</taxon>
        <taxon>Bacillati</taxon>
        <taxon>Bacillota</taxon>
        <taxon>Bacilli</taxon>
        <taxon>Bacillales</taxon>
        <taxon>Bacillaceae</taxon>
        <taxon>Streptohalobacillus</taxon>
    </lineage>
</organism>
<comment type="caution">
    <text evidence="3">The sequence shown here is derived from an EMBL/GenBank/DDBJ whole genome shotgun (WGS) entry which is preliminary data.</text>
</comment>
<dbReference type="Gene3D" id="3.30.1490.480">
    <property type="entry name" value="Endolytic murein transglycosylase"/>
    <property type="match status" value="1"/>
</dbReference>
<feature type="transmembrane region" description="Helical" evidence="2">
    <location>
        <begin position="7"/>
        <end position="26"/>
    </location>
</feature>
<evidence type="ECO:0000313" key="4">
    <source>
        <dbReference type="Proteomes" id="UP000247922"/>
    </source>
</evidence>
<sequence>MKQSLRYFSLGLFAATLSMLVYYYFFFETETVIVEKEQSTQEMIEALTAEGYYISDQEHETTPQVNENNTSIEENDLSENDEETEESTEPSSPEQPDQNSTDEDTPGDTTSETDSFILSIQPGMTITEVANYLMVASLIDSRDEFVTYLYDNGYGTNIQIGEFELNRDMSLDEVVETIATKEN</sequence>
<protein>
    <recommendedName>
        <fullName evidence="5">YceG-like family protein</fullName>
    </recommendedName>
</protein>
<dbReference type="EMBL" id="QJJR01000004">
    <property type="protein sequence ID" value="PXW91647.1"/>
    <property type="molecule type" value="Genomic_DNA"/>
</dbReference>
<name>A0A2V3WB12_9BACI</name>
<evidence type="ECO:0000256" key="2">
    <source>
        <dbReference type="SAM" id="Phobius"/>
    </source>
</evidence>
<keyword evidence="2" id="KW-0812">Transmembrane</keyword>
<accession>A0A2V3WB12</accession>
<keyword evidence="2" id="KW-0472">Membrane</keyword>
<dbReference type="OrthoDB" id="2691730at2"/>
<proteinExistence type="predicted"/>
<feature type="compositionally biased region" description="Polar residues" evidence="1">
    <location>
        <begin position="62"/>
        <end position="72"/>
    </location>
</feature>
<dbReference type="AlphaFoldDB" id="A0A2V3WB12"/>
<keyword evidence="4" id="KW-1185">Reference proteome</keyword>
<feature type="region of interest" description="Disordered" evidence="1">
    <location>
        <begin position="59"/>
        <end position="114"/>
    </location>
</feature>
<dbReference type="RefSeq" id="WP_110250948.1">
    <property type="nucleotide sequence ID" value="NZ_QJJR01000004.1"/>
</dbReference>
<evidence type="ECO:0000313" key="3">
    <source>
        <dbReference type="EMBL" id="PXW91647.1"/>
    </source>
</evidence>
<reference evidence="3 4" key="1">
    <citation type="submission" date="2018-05" db="EMBL/GenBank/DDBJ databases">
        <title>Genomic Encyclopedia of Type Strains, Phase IV (KMG-IV): sequencing the most valuable type-strain genomes for metagenomic binning, comparative biology and taxonomic classification.</title>
        <authorList>
            <person name="Goeker M."/>
        </authorList>
    </citation>
    <scope>NUCLEOTIDE SEQUENCE [LARGE SCALE GENOMIC DNA]</scope>
    <source>
        <strain evidence="3 4">DSM 22440</strain>
    </source>
</reference>
<dbReference type="Proteomes" id="UP000247922">
    <property type="component" value="Unassembled WGS sequence"/>
</dbReference>
<keyword evidence="2" id="KW-1133">Transmembrane helix</keyword>
<evidence type="ECO:0000256" key="1">
    <source>
        <dbReference type="SAM" id="MobiDB-lite"/>
    </source>
</evidence>